<dbReference type="AlphaFoldDB" id="A0A0R2E645"/>
<accession>A0A0R2E645</accession>
<dbReference type="Proteomes" id="UP000050961">
    <property type="component" value="Unassembled WGS sequence"/>
</dbReference>
<reference evidence="1 2" key="1">
    <citation type="journal article" date="2015" name="Genome Announc.">
        <title>Expanding the biotechnology potential of lactobacilli through comparative genomics of 213 strains and associated genera.</title>
        <authorList>
            <person name="Sun Z."/>
            <person name="Harris H.M."/>
            <person name="McCann A."/>
            <person name="Guo C."/>
            <person name="Argimon S."/>
            <person name="Zhang W."/>
            <person name="Yang X."/>
            <person name="Jeffery I.B."/>
            <person name="Cooney J.C."/>
            <person name="Kagawa T.F."/>
            <person name="Liu W."/>
            <person name="Song Y."/>
            <person name="Salvetti E."/>
            <person name="Wrobel A."/>
            <person name="Rasinkangas P."/>
            <person name="Parkhill J."/>
            <person name="Rea M.C."/>
            <person name="O'Sullivan O."/>
            <person name="Ritari J."/>
            <person name="Douillard F.P."/>
            <person name="Paul Ross R."/>
            <person name="Yang R."/>
            <person name="Briner A.E."/>
            <person name="Felis G.E."/>
            <person name="de Vos W.M."/>
            <person name="Barrangou R."/>
            <person name="Klaenhammer T.R."/>
            <person name="Caufield P.W."/>
            <person name="Cui Y."/>
            <person name="Zhang H."/>
            <person name="O'Toole P.W."/>
        </authorList>
    </citation>
    <scope>NUCLEOTIDE SEQUENCE [LARGE SCALE GENOMIC DNA]</scope>
    <source>
        <strain evidence="1 2">DSM 21376</strain>
    </source>
</reference>
<proteinExistence type="predicted"/>
<evidence type="ECO:0000313" key="2">
    <source>
        <dbReference type="Proteomes" id="UP000050961"/>
    </source>
</evidence>
<gene>
    <name evidence="1" type="ORF">FD15_GL000911</name>
</gene>
<comment type="caution">
    <text evidence="1">The sequence shown here is derived from an EMBL/GenBank/DDBJ whole genome shotgun (WGS) entry which is preliminary data.</text>
</comment>
<sequence length="78" mass="8753">MLKDITLSNPQEQVLIDSAINELYAKKNKAVVLSSLKREFGKLAMQQKLSAEGVKFLSKISRPNINVDIAKSSTTWFQ</sequence>
<dbReference type="PATRIC" id="fig|1423806.3.peg.928"/>
<dbReference type="STRING" id="1423806.FD15_GL000911"/>
<dbReference type="EMBL" id="AYZF01000002">
    <property type="protein sequence ID" value="KRN07620.1"/>
    <property type="molecule type" value="Genomic_DNA"/>
</dbReference>
<protein>
    <submittedName>
        <fullName evidence="1">Uncharacterized protein</fullName>
    </submittedName>
</protein>
<name>A0A0R2E645_9LACO</name>
<keyword evidence="2" id="KW-1185">Reference proteome</keyword>
<organism evidence="1 2">
    <name type="scientific">Liquorilactobacillus sucicola DSM 21376 = JCM 15457</name>
    <dbReference type="NCBI Taxonomy" id="1423806"/>
    <lineage>
        <taxon>Bacteria</taxon>
        <taxon>Bacillati</taxon>
        <taxon>Bacillota</taxon>
        <taxon>Bacilli</taxon>
        <taxon>Lactobacillales</taxon>
        <taxon>Lactobacillaceae</taxon>
        <taxon>Liquorilactobacillus</taxon>
    </lineage>
</organism>
<dbReference type="eggNOG" id="ENOG5030BHV">
    <property type="taxonomic scope" value="Bacteria"/>
</dbReference>
<evidence type="ECO:0000313" key="1">
    <source>
        <dbReference type="EMBL" id="KRN07620.1"/>
    </source>
</evidence>